<dbReference type="AlphaFoldDB" id="A0A4Q9DFI8"/>
<dbReference type="SUPFAM" id="SSF51338">
    <property type="entry name" value="Composite domain of metallo-dependent hydrolases"/>
    <property type="match status" value="1"/>
</dbReference>
<feature type="domain" description="Amidohydrolase 3" evidence="3">
    <location>
        <begin position="71"/>
        <end position="110"/>
    </location>
</feature>
<accession>A0A4Q9DFI8</accession>
<dbReference type="InterPro" id="IPR052349">
    <property type="entry name" value="Metallo-hydrolase_Enzymes"/>
</dbReference>
<evidence type="ECO:0000313" key="4">
    <source>
        <dbReference type="EMBL" id="TBL70750.1"/>
    </source>
</evidence>
<dbReference type="FunFam" id="3.20.20.140:FF:000019">
    <property type="entry name" value="Cytosine deaminase"/>
    <property type="match status" value="1"/>
</dbReference>
<dbReference type="InterPro" id="IPR013108">
    <property type="entry name" value="Amidohydro_3"/>
</dbReference>
<keyword evidence="2 4" id="KW-0378">Hydrolase</keyword>
<evidence type="ECO:0000256" key="2">
    <source>
        <dbReference type="ARBA" id="ARBA00022801"/>
    </source>
</evidence>
<dbReference type="InterPro" id="IPR011059">
    <property type="entry name" value="Metal-dep_hydrolase_composite"/>
</dbReference>
<organism evidence="4 5">
    <name type="scientific">Paenibacillus thalictri</name>
    <dbReference type="NCBI Taxonomy" id="2527873"/>
    <lineage>
        <taxon>Bacteria</taxon>
        <taxon>Bacillati</taxon>
        <taxon>Bacillota</taxon>
        <taxon>Bacilli</taxon>
        <taxon>Bacillales</taxon>
        <taxon>Paenibacillaceae</taxon>
        <taxon>Paenibacillus</taxon>
    </lineage>
</organism>
<dbReference type="Pfam" id="PF07969">
    <property type="entry name" value="Amidohydro_3"/>
    <property type="match status" value="2"/>
</dbReference>
<gene>
    <name evidence="4" type="ORF">EYB31_32535</name>
</gene>
<proteinExistence type="predicted"/>
<dbReference type="Gene3D" id="2.30.40.10">
    <property type="entry name" value="Urease, subunit C, domain 1"/>
    <property type="match status" value="1"/>
</dbReference>
<evidence type="ECO:0000259" key="3">
    <source>
        <dbReference type="Pfam" id="PF07969"/>
    </source>
</evidence>
<keyword evidence="5" id="KW-1185">Reference proteome</keyword>
<protein>
    <submittedName>
        <fullName evidence="4">Amidohydrolase</fullName>
    </submittedName>
</protein>
<dbReference type="PANTHER" id="PTHR32027:SF0">
    <property type="entry name" value="CYTOSINE DEAMINASE"/>
    <property type="match status" value="1"/>
</dbReference>
<dbReference type="GO" id="GO:0016814">
    <property type="term" value="F:hydrolase activity, acting on carbon-nitrogen (but not peptide) bonds, in cyclic amidines"/>
    <property type="evidence" value="ECO:0007669"/>
    <property type="project" value="UniProtKB-ARBA"/>
</dbReference>
<dbReference type="OrthoDB" id="9815027at2"/>
<dbReference type="Proteomes" id="UP000293142">
    <property type="component" value="Unassembled WGS sequence"/>
</dbReference>
<dbReference type="GO" id="GO:0046872">
    <property type="term" value="F:metal ion binding"/>
    <property type="evidence" value="ECO:0007669"/>
    <property type="project" value="UniProtKB-KW"/>
</dbReference>
<dbReference type="EMBL" id="SIRE01000030">
    <property type="protein sequence ID" value="TBL70750.1"/>
    <property type="molecule type" value="Genomic_DNA"/>
</dbReference>
<dbReference type="GO" id="GO:0019239">
    <property type="term" value="F:deaminase activity"/>
    <property type="evidence" value="ECO:0007669"/>
    <property type="project" value="UniProtKB-ARBA"/>
</dbReference>
<dbReference type="InterPro" id="IPR032466">
    <property type="entry name" value="Metal_Hydrolase"/>
</dbReference>
<reference evidence="4 5" key="1">
    <citation type="submission" date="2019-02" db="EMBL/GenBank/DDBJ databases">
        <title>Paenibacillus sp. nov., isolated from surface-sterilized tissue of Thalictrum simplex L.</title>
        <authorList>
            <person name="Tuo L."/>
        </authorList>
    </citation>
    <scope>NUCLEOTIDE SEQUENCE [LARGE SCALE GENOMIC DNA]</scope>
    <source>
        <strain evidence="4 5">N2SHLJ1</strain>
    </source>
</reference>
<dbReference type="PANTHER" id="PTHR32027">
    <property type="entry name" value="CYTOSINE DEAMINASE"/>
    <property type="match status" value="1"/>
</dbReference>
<feature type="domain" description="Amidohydrolase 3" evidence="3">
    <location>
        <begin position="115"/>
        <end position="408"/>
    </location>
</feature>
<comment type="caution">
    <text evidence="4">The sequence shown here is derived from an EMBL/GenBank/DDBJ whole genome shotgun (WGS) entry which is preliminary data.</text>
</comment>
<sequence length="443" mass="47588">MVGTKEDAPMELHFINAALPLKSPTKRYELKASKGVWTYIGEQAEAAAEPAPKRTVKLTEADFTGGAEPVVIDLEGRMLLPGFADMHMHLDKAHSIAKVGNRSGTLLEAIQNYGGMAPQFTKAEIKERIKTTALAALSHGTTYIRTHLDFHLAYGKEIAFRTMEAALEAREELKGKVQVQLFPMLPRGQMGDQELAAAAELMKLGMDGLGGAPHLGETPERQIAQVFELAGRYGKPIDLHADESDDPARRTVVTMAKLTAEYGFGGKVTAGHLCSLAAMPPGEAAEIIGMMAEAGVGAVTLPAANMYLQGRDDTGPFRRGVTRVKELLAAGVPVAAASDNIQDPFHPFGRGDLVQIGLLTAYAAHMGAADDMHTLLRMITEIPAALMGLAQYGTEEGAKANFVIVDAQHAAQLFIQESPSRWVAVHGRWVSVSALHRWNAPEA</sequence>
<evidence type="ECO:0000313" key="5">
    <source>
        <dbReference type="Proteomes" id="UP000293142"/>
    </source>
</evidence>
<dbReference type="CDD" id="cd01293">
    <property type="entry name" value="Bact_CD"/>
    <property type="match status" value="1"/>
</dbReference>
<name>A0A4Q9DFI8_9BACL</name>
<keyword evidence="1" id="KW-0479">Metal-binding</keyword>
<evidence type="ECO:0000256" key="1">
    <source>
        <dbReference type="ARBA" id="ARBA00022723"/>
    </source>
</evidence>
<dbReference type="SUPFAM" id="SSF51556">
    <property type="entry name" value="Metallo-dependent hydrolases"/>
    <property type="match status" value="1"/>
</dbReference>
<dbReference type="Gene3D" id="3.20.20.140">
    <property type="entry name" value="Metal-dependent hydrolases"/>
    <property type="match status" value="1"/>
</dbReference>